<evidence type="ECO:0000313" key="1">
    <source>
        <dbReference type="EMBL" id="KAL2629222.1"/>
    </source>
</evidence>
<evidence type="ECO:0000313" key="2">
    <source>
        <dbReference type="Proteomes" id="UP001605036"/>
    </source>
</evidence>
<proteinExistence type="predicted"/>
<dbReference type="AlphaFoldDB" id="A0ABD1YEQ5"/>
<reference evidence="1 2" key="1">
    <citation type="submission" date="2024-09" db="EMBL/GenBank/DDBJ databases">
        <title>Chromosome-scale assembly of Riccia fluitans.</title>
        <authorList>
            <person name="Paukszto L."/>
            <person name="Sawicki J."/>
            <person name="Karawczyk K."/>
            <person name="Piernik-Szablinska J."/>
            <person name="Szczecinska M."/>
            <person name="Mazdziarz M."/>
        </authorList>
    </citation>
    <scope>NUCLEOTIDE SEQUENCE [LARGE SCALE GENOMIC DNA]</scope>
    <source>
        <strain evidence="1">Rf_01</strain>
        <tissue evidence="1">Aerial parts of the thallus</tissue>
    </source>
</reference>
<accession>A0ABD1YEQ5</accession>
<gene>
    <name evidence="1" type="ORF">R1flu_013908</name>
</gene>
<protein>
    <submittedName>
        <fullName evidence="1">Uncharacterized protein</fullName>
    </submittedName>
</protein>
<name>A0ABD1YEQ5_9MARC</name>
<comment type="caution">
    <text evidence="1">The sequence shown here is derived from an EMBL/GenBank/DDBJ whole genome shotgun (WGS) entry which is preliminary data.</text>
</comment>
<sequence>MSDQFQTQNDRNVNRKVVMSVDIPNQLPCMDYHHHLIFSPVAVSHEVGSDFFSLAPRQRSTPRRLPDGLLERNSQLPVVRLGPSALGALCKDVNSMKS</sequence>
<dbReference type="EMBL" id="JBHFFA010000004">
    <property type="protein sequence ID" value="KAL2629222.1"/>
    <property type="molecule type" value="Genomic_DNA"/>
</dbReference>
<organism evidence="1 2">
    <name type="scientific">Riccia fluitans</name>
    <dbReference type="NCBI Taxonomy" id="41844"/>
    <lineage>
        <taxon>Eukaryota</taxon>
        <taxon>Viridiplantae</taxon>
        <taxon>Streptophyta</taxon>
        <taxon>Embryophyta</taxon>
        <taxon>Marchantiophyta</taxon>
        <taxon>Marchantiopsida</taxon>
        <taxon>Marchantiidae</taxon>
        <taxon>Marchantiales</taxon>
        <taxon>Ricciaceae</taxon>
        <taxon>Riccia</taxon>
    </lineage>
</organism>
<dbReference type="Proteomes" id="UP001605036">
    <property type="component" value="Unassembled WGS sequence"/>
</dbReference>
<keyword evidence="2" id="KW-1185">Reference proteome</keyword>